<evidence type="ECO:0000259" key="1">
    <source>
        <dbReference type="Pfam" id="PF13333"/>
    </source>
</evidence>
<keyword evidence="3" id="KW-1185">Reference proteome</keyword>
<reference evidence="2 3" key="1">
    <citation type="submission" date="2013-03" db="EMBL/GenBank/DDBJ databases">
        <title>Reference genome for the Human Microbiome Project.</title>
        <authorList>
            <person name="Aqrawi P."/>
            <person name="Ayvaz T."/>
            <person name="Bess C."/>
            <person name="Blankenburg K."/>
            <person name="Coyle M."/>
            <person name="Deng J."/>
            <person name="Forbes L."/>
            <person name="Fowler G."/>
            <person name="Francisco L."/>
            <person name="Fu Q."/>
            <person name="Gibbs R."/>
            <person name="Gross S."/>
            <person name="Gubbala S."/>
            <person name="Hale W."/>
            <person name="Hemphill L."/>
            <person name="Highlander S."/>
            <person name="Hirani K."/>
            <person name="Jackson L."/>
            <person name="Jakkamsetti A."/>
            <person name="Javaid M."/>
            <person name="Jayaseelan J.C."/>
            <person name="Jiang H."/>
            <person name="Joshi V."/>
            <person name="Korchina V."/>
            <person name="Kovar C."/>
            <person name="Lara F."/>
            <person name="Lee S."/>
            <person name="Liu Y."/>
            <person name="Mata R."/>
            <person name="Mathew T."/>
            <person name="Munidasa M."/>
            <person name="Muzny D."/>
            <person name="Nazareth L."/>
            <person name="Ngo R."/>
            <person name="Nguyen L."/>
            <person name="Nguyen N."/>
            <person name="Okwuonu G."/>
            <person name="Ongeri F."/>
            <person name="Palculict T."/>
            <person name="Patil S."/>
            <person name="Petrosino J."/>
            <person name="Pham C."/>
            <person name="Pham P."/>
            <person name="Pu L.-L."/>
            <person name="Qin X."/>
            <person name="Qu J."/>
            <person name="Reid J."/>
            <person name="Ross M."/>
            <person name="Ruth R."/>
            <person name="Saada N."/>
            <person name="San Lucas F."/>
            <person name="Santibanez J."/>
            <person name="Shang Y."/>
            <person name="Simmons D."/>
            <person name="Song X.-Z."/>
            <person name="Tang L.-Y."/>
            <person name="Thornton R."/>
            <person name="Warren J."/>
            <person name="Weissenberger G."/>
            <person name="Wilczek-Boney K."/>
            <person name="Worley K."/>
            <person name="Youmans B."/>
            <person name="Zhang J."/>
            <person name="Zhang L."/>
            <person name="Zhao Z."/>
            <person name="Zhou C."/>
            <person name="Zhu D."/>
            <person name="Zhu Y."/>
        </authorList>
    </citation>
    <scope>NUCLEOTIDE SEQUENCE [LARGE SCALE GENOMIC DNA]</scope>
    <source>
        <strain evidence="2 3">F0333</strain>
    </source>
</reference>
<dbReference type="SUPFAM" id="SSF53098">
    <property type="entry name" value="Ribonuclease H-like"/>
    <property type="match status" value="1"/>
</dbReference>
<dbReference type="Proteomes" id="UP000013015">
    <property type="component" value="Unassembled WGS sequence"/>
</dbReference>
<accession>N6X5U9</accession>
<dbReference type="InterPro" id="IPR001584">
    <property type="entry name" value="Integrase_cat-core"/>
</dbReference>
<feature type="non-terminal residue" evidence="2">
    <location>
        <position position="1"/>
    </location>
</feature>
<proteinExistence type="predicted"/>
<dbReference type="Pfam" id="PF13333">
    <property type="entry name" value="rve_2"/>
    <property type="match status" value="1"/>
</dbReference>
<protein>
    <submittedName>
        <fullName evidence="2">Transposase</fullName>
    </submittedName>
</protein>
<feature type="domain" description="Integrase catalytic" evidence="1">
    <location>
        <begin position="1"/>
        <end position="49"/>
    </location>
</feature>
<dbReference type="AlphaFoldDB" id="N6X5U9"/>
<evidence type="ECO:0000313" key="2">
    <source>
        <dbReference type="EMBL" id="ENO19081.1"/>
    </source>
</evidence>
<sequence>SFFATLKVEFYYQKPHCGGIATKHEVGEWISFYNQTRFHSTLGYITPAQAWTDRMAASHTLAA</sequence>
<evidence type="ECO:0000313" key="3">
    <source>
        <dbReference type="Proteomes" id="UP000013015"/>
    </source>
</evidence>
<name>N6X5U9_9ACTO</name>
<dbReference type="InterPro" id="IPR012337">
    <property type="entry name" value="RNaseH-like_sf"/>
</dbReference>
<dbReference type="HOGENOM" id="CLU_027402_41_5_11"/>
<organism evidence="2 3">
    <name type="scientific">Schaalia cardiffensis F0333</name>
    <dbReference type="NCBI Taxonomy" id="888050"/>
    <lineage>
        <taxon>Bacteria</taxon>
        <taxon>Bacillati</taxon>
        <taxon>Actinomycetota</taxon>
        <taxon>Actinomycetes</taxon>
        <taxon>Actinomycetales</taxon>
        <taxon>Actinomycetaceae</taxon>
        <taxon>Schaalia</taxon>
    </lineage>
</organism>
<comment type="caution">
    <text evidence="2">The sequence shown here is derived from an EMBL/GenBank/DDBJ whole genome shotgun (WGS) entry which is preliminary data.</text>
</comment>
<dbReference type="PATRIC" id="fig|888050.3.peg.181"/>
<dbReference type="GO" id="GO:0015074">
    <property type="term" value="P:DNA integration"/>
    <property type="evidence" value="ECO:0007669"/>
    <property type="project" value="InterPro"/>
</dbReference>
<gene>
    <name evidence="2" type="primary">tnp3513b</name>
    <name evidence="2" type="ORF">HMPREF9004_0184</name>
</gene>
<dbReference type="RefSeq" id="WP_005961777.1">
    <property type="nucleotide sequence ID" value="NZ_KB822674.1"/>
</dbReference>
<dbReference type="EMBL" id="AQHZ01000002">
    <property type="protein sequence ID" value="ENO19081.1"/>
    <property type="molecule type" value="Genomic_DNA"/>
</dbReference>